<dbReference type="GeneID" id="105157019"/>
<dbReference type="AlphaFoldDB" id="A0A6I9SNI2"/>
<evidence type="ECO:0000313" key="2">
    <source>
        <dbReference type="RefSeq" id="XP_011071615.1"/>
    </source>
</evidence>
<dbReference type="PANTHER" id="PTHR37181:SF1">
    <property type="entry name" value="F6A14.6 PROTEIN"/>
    <property type="match status" value="1"/>
</dbReference>
<dbReference type="KEGG" id="sind:105157019"/>
<dbReference type="FunCoup" id="A0A6I9SNI2">
    <property type="interactions" value="751"/>
</dbReference>
<reference evidence="2" key="1">
    <citation type="submission" date="2025-08" db="UniProtKB">
        <authorList>
            <consortium name="RefSeq"/>
        </authorList>
    </citation>
    <scope>IDENTIFICATION</scope>
</reference>
<protein>
    <submittedName>
        <fullName evidence="2">Uncharacterized protein LOC105157019</fullName>
    </submittedName>
</protein>
<keyword evidence="1" id="KW-1185">Reference proteome</keyword>
<proteinExistence type="predicted"/>
<dbReference type="OrthoDB" id="783877at2759"/>
<name>A0A6I9SNI2_SESIN</name>
<dbReference type="RefSeq" id="XP_011071615.1">
    <property type="nucleotide sequence ID" value="XM_011073313.2"/>
</dbReference>
<sequence length="405" mass="45241">MSLLEVITKASSATQTLPDQECDYPIVLNPEPIFLKLKPEADDPPAENSVKKVTGWEITQTDHELIELGQNFFKKLKRKLKNTNSFGKVEFLEMITSHLEKIGDKVGITPSFNSAEEGYACKLVEKLGVLMGRNVSGLVLEGCIGLEVWDVLEILIVNGLVGHSFTSNLVSTLIEKRKSDLIVLCVKHLLDLQTYDIMCILKYFLMVPGDGYKSLVSVREHWESQALLAIEKASARGVNGKEKSWAKEAALLIMLAHDGFSVSELCLHYLFTSQNLDEVIFSACVSKLNDDEIKALIQYLGKWLRKYERFPQVGPCPKASSALGLKVCDWIPTLEIVVKCLSVVVDEHFSSLVLHSEFHELRLLEEVVSSLATEARLCGTLANLAERLRIENQAYHRDALGSFAF</sequence>
<dbReference type="InParanoid" id="A0A6I9SNI2"/>
<organism evidence="1 2">
    <name type="scientific">Sesamum indicum</name>
    <name type="common">Oriental sesame</name>
    <name type="synonym">Sesamum orientale</name>
    <dbReference type="NCBI Taxonomy" id="4182"/>
    <lineage>
        <taxon>Eukaryota</taxon>
        <taxon>Viridiplantae</taxon>
        <taxon>Streptophyta</taxon>
        <taxon>Embryophyta</taxon>
        <taxon>Tracheophyta</taxon>
        <taxon>Spermatophyta</taxon>
        <taxon>Magnoliopsida</taxon>
        <taxon>eudicotyledons</taxon>
        <taxon>Gunneridae</taxon>
        <taxon>Pentapetalae</taxon>
        <taxon>asterids</taxon>
        <taxon>lamiids</taxon>
        <taxon>Lamiales</taxon>
        <taxon>Pedaliaceae</taxon>
        <taxon>Sesamum</taxon>
    </lineage>
</organism>
<dbReference type="PANTHER" id="PTHR37181">
    <property type="entry name" value="F6A14.6 PROTEIN"/>
    <property type="match status" value="1"/>
</dbReference>
<gene>
    <name evidence="2" type="primary">LOC105157019</name>
</gene>
<accession>A0A6I9SNI2</accession>
<evidence type="ECO:0000313" key="1">
    <source>
        <dbReference type="Proteomes" id="UP000504604"/>
    </source>
</evidence>
<dbReference type="Proteomes" id="UP000504604">
    <property type="component" value="Linkage group LG3"/>
</dbReference>